<feature type="binding site" evidence="8">
    <location>
        <position position="204"/>
    </location>
    <ligand>
        <name>[4Fe-4S] cluster</name>
        <dbReference type="ChEBI" id="CHEBI:49883"/>
    </ligand>
</feature>
<sequence length="788" mass="86993">MKIEIAKNAGFCFGVDRAVKIAYDCISEKDKLSQNNLADDSLIYTYGMLIHNTDVTNDLAKKGISAIEKPCDAPFGSRVIIRAHGVPKSDIEYFKKNNIKLIDATCPFVKKIHKIVLDEYINKGRTIVIVGNPEHPEVIGINGWCNNSAIIISDENDINDMLLKLKDIPISVVAQTTIRRQLFKKVEEILKKHFTNADFFDTICSATSERQKSAAELAARVDMMFVVGGKNSSNTLKLYEVCKELCENTVHVENSKIIKKQYNNLLNKKMKVGITAGASTPESVIKEVYLTMAENEMNFAEALEETLKPLKSGEVVKGVVIGITPTEVQVDIGSKYDGVIPFDELTNDPNDNINDLVKIGEEVDVYIVHVSDRDGVVTLSKKKIDAVKGMEELKAAFENNEVLSGRVVELVRGGVVTIAKGVRVFIPASECALNYLSDLGVLLNTEQKFRIIKMDTDRRGRQRVVGSIKTVAKEAADKASAEFWATAEEGKQYKGIVKSLTSFGAFIDLGGVDGLIHISELSPIRISHPSEVVKVGDEIEVYIKELDKDKNRISLVRELKEQKAAEFWKDAEIGKKYTGIVKSITPFGAFVDIGGVDGLVHISELSWNRIKHPSEIVSVGQELEVYIKDLDKDKGKVSLGYKKEEDSPWVKAVKDLHVGDKIQAKIVRILPFGAFAEVAEYVDGLIHISQISNERINKPSDVLAIGDVVDCEIVEINDDTKQIGLSMKALMTDSASDVTADSDSNEEVLPNSYIEETSFTLGDILDSAEVSEDSEKKASEDVNEEPEA</sequence>
<keyword evidence="4" id="KW-0689">Ribosomal protein</keyword>
<dbReference type="RefSeq" id="WP_102364749.1">
    <property type="nucleotide sequence ID" value="NZ_CP020991.1"/>
</dbReference>
<evidence type="ECO:0000313" key="11">
    <source>
        <dbReference type="EMBL" id="AUO18451.1"/>
    </source>
</evidence>
<feature type="binding site" evidence="8">
    <location>
        <position position="233"/>
    </location>
    <ligand>
        <name>isopentenyl diphosphate</name>
        <dbReference type="ChEBI" id="CHEBI:128769"/>
    </ligand>
</feature>
<feature type="binding site" evidence="8">
    <location>
        <position position="234"/>
    </location>
    <ligand>
        <name>isopentenyl diphosphate</name>
        <dbReference type="ChEBI" id="CHEBI:128769"/>
    </ligand>
</feature>
<feature type="binding site" evidence="8">
    <location>
        <position position="234"/>
    </location>
    <ligand>
        <name>(2E)-4-hydroxy-3-methylbut-2-enyl diphosphate</name>
        <dbReference type="ChEBI" id="CHEBI:128753"/>
    </ligand>
</feature>
<feature type="binding site" evidence="8">
    <location>
        <position position="106"/>
    </location>
    <ligand>
        <name>[4Fe-4S] cluster</name>
        <dbReference type="ChEBI" id="CHEBI:49883"/>
    </ligand>
</feature>
<evidence type="ECO:0000256" key="2">
    <source>
        <dbReference type="ARBA" id="ARBA00022485"/>
    </source>
</evidence>
<comment type="pathway">
    <text evidence="8">Isoprenoid biosynthesis; isopentenyl diphosphate biosynthesis via DXP pathway; isopentenyl diphosphate from 1-deoxy-D-xylulose 5-phosphate: step 6/6.</text>
</comment>
<dbReference type="InterPro" id="IPR012340">
    <property type="entry name" value="NA-bd_OB-fold"/>
</dbReference>
<dbReference type="KEGG" id="mpec:B9O19_00267"/>
<feature type="binding site" evidence="8">
    <location>
        <position position="84"/>
    </location>
    <ligand>
        <name>isopentenyl diphosphate</name>
        <dbReference type="ChEBI" id="CHEBI:128769"/>
    </ligand>
</feature>
<keyword evidence="6 8" id="KW-0411">Iron-sulfur</keyword>
<dbReference type="CDD" id="cd04465">
    <property type="entry name" value="S1_RPS1_repeat_ec2_hs2"/>
    <property type="match status" value="1"/>
</dbReference>
<feature type="binding site" evidence="8">
    <location>
        <position position="232"/>
    </location>
    <ligand>
        <name>isopentenyl diphosphate</name>
        <dbReference type="ChEBI" id="CHEBI:128769"/>
    </ligand>
</feature>
<feature type="binding site" evidence="8">
    <location>
        <position position="51"/>
    </location>
    <ligand>
        <name>dimethylallyl diphosphate</name>
        <dbReference type="ChEBI" id="CHEBI:57623"/>
    </ligand>
</feature>
<dbReference type="GO" id="GO:0003735">
    <property type="term" value="F:structural constituent of ribosome"/>
    <property type="evidence" value="ECO:0007669"/>
    <property type="project" value="TreeGrafter"/>
</dbReference>
<comment type="catalytic activity">
    <reaction evidence="8">
        <text>isopentenyl diphosphate + 2 oxidized [2Fe-2S]-[ferredoxin] + H2O = (2E)-4-hydroxy-3-methylbut-2-enyl diphosphate + 2 reduced [2Fe-2S]-[ferredoxin] + 2 H(+)</text>
        <dbReference type="Rhea" id="RHEA:24488"/>
        <dbReference type="Rhea" id="RHEA-COMP:10000"/>
        <dbReference type="Rhea" id="RHEA-COMP:10001"/>
        <dbReference type="ChEBI" id="CHEBI:15377"/>
        <dbReference type="ChEBI" id="CHEBI:15378"/>
        <dbReference type="ChEBI" id="CHEBI:33737"/>
        <dbReference type="ChEBI" id="CHEBI:33738"/>
        <dbReference type="ChEBI" id="CHEBI:128753"/>
        <dbReference type="ChEBI" id="CHEBI:128769"/>
        <dbReference type="EC" id="1.17.7.4"/>
    </reaction>
</comment>
<feature type="binding site" evidence="8">
    <location>
        <position position="135"/>
    </location>
    <ligand>
        <name>isopentenyl diphosphate</name>
        <dbReference type="ChEBI" id="CHEBI:128769"/>
    </ligand>
</feature>
<feature type="binding site" evidence="8">
    <location>
        <position position="176"/>
    </location>
    <ligand>
        <name>(2E)-4-hydroxy-3-methylbut-2-enyl diphosphate</name>
        <dbReference type="ChEBI" id="CHEBI:128753"/>
    </ligand>
</feature>
<dbReference type="InterPro" id="IPR050437">
    <property type="entry name" value="Ribos_protein_bS1-like"/>
</dbReference>
<dbReference type="Pfam" id="PF00575">
    <property type="entry name" value="S1"/>
    <property type="match status" value="5"/>
</dbReference>
<dbReference type="UniPathway" id="UPA00056">
    <property type="reaction ID" value="UER00097"/>
</dbReference>
<dbReference type="Pfam" id="PF02401">
    <property type="entry name" value="LYTB"/>
    <property type="match status" value="1"/>
</dbReference>
<keyword evidence="12" id="KW-1185">Reference proteome</keyword>
<keyword evidence="8" id="KW-0560">Oxidoreductase</keyword>
<comment type="similarity">
    <text evidence="1">Belongs to the bacterial ribosomal protein bS1 family.</text>
</comment>
<keyword evidence="3 8" id="KW-0479">Metal-binding</keyword>
<dbReference type="PRINTS" id="PR00681">
    <property type="entry name" value="RIBOSOMALS1"/>
</dbReference>
<evidence type="ECO:0000256" key="9">
    <source>
        <dbReference type="SAM" id="MobiDB-lite"/>
    </source>
</evidence>
<feature type="binding site" evidence="8">
    <location>
        <position position="12"/>
    </location>
    <ligand>
        <name>[4Fe-4S] cluster</name>
        <dbReference type="ChEBI" id="CHEBI:49883"/>
    </ligand>
</feature>
<feature type="active site" description="Proton donor" evidence="8">
    <location>
        <position position="137"/>
    </location>
</feature>
<dbReference type="OrthoDB" id="9804077at2"/>
<evidence type="ECO:0000313" key="12">
    <source>
        <dbReference type="Proteomes" id="UP000235589"/>
    </source>
</evidence>
<feature type="binding site" evidence="8">
    <location>
        <position position="135"/>
    </location>
    <ligand>
        <name>(2E)-4-hydroxy-3-methylbut-2-enyl diphosphate</name>
        <dbReference type="ChEBI" id="CHEBI:128753"/>
    </ligand>
</feature>
<evidence type="ECO:0000259" key="10">
    <source>
        <dbReference type="PROSITE" id="PS50126"/>
    </source>
</evidence>
<comment type="similarity">
    <text evidence="8">Belongs to the IspH family.</text>
</comment>
<evidence type="ECO:0000256" key="1">
    <source>
        <dbReference type="ARBA" id="ARBA00006767"/>
    </source>
</evidence>
<dbReference type="CDD" id="cd13944">
    <property type="entry name" value="lytB_ispH"/>
    <property type="match status" value="1"/>
</dbReference>
<dbReference type="GO" id="GO:0050992">
    <property type="term" value="P:dimethylallyl diphosphate biosynthetic process"/>
    <property type="evidence" value="ECO:0007669"/>
    <property type="project" value="UniProtKB-UniRule"/>
</dbReference>
<dbReference type="GO" id="GO:0016114">
    <property type="term" value="P:terpenoid biosynthetic process"/>
    <property type="evidence" value="ECO:0007669"/>
    <property type="project" value="UniProtKB-UniRule"/>
</dbReference>
<dbReference type="PANTHER" id="PTHR10724">
    <property type="entry name" value="30S RIBOSOMAL PROTEIN S1"/>
    <property type="match status" value="1"/>
</dbReference>
<evidence type="ECO:0000256" key="3">
    <source>
        <dbReference type="ARBA" id="ARBA00022723"/>
    </source>
</evidence>
<keyword evidence="5 8" id="KW-0408">Iron</keyword>
<proteinExistence type="inferred from homology"/>
<dbReference type="GO" id="GO:0046872">
    <property type="term" value="F:metal ion binding"/>
    <property type="evidence" value="ECO:0007669"/>
    <property type="project" value="UniProtKB-KW"/>
</dbReference>
<dbReference type="SUPFAM" id="SSF50249">
    <property type="entry name" value="Nucleic acid-binding proteins"/>
    <property type="match status" value="5"/>
</dbReference>
<gene>
    <name evidence="8" type="primary">ispH</name>
    <name evidence="11" type="ORF">B9O19_00267</name>
</gene>
<keyword evidence="2 8" id="KW-0004">4Fe-4S</keyword>
<feature type="binding site" evidence="8">
    <location>
        <position position="51"/>
    </location>
    <ligand>
        <name>(2E)-4-hydroxy-3-methylbut-2-enyl diphosphate</name>
        <dbReference type="ChEBI" id="CHEBI:128753"/>
    </ligand>
</feature>
<comment type="cofactor">
    <cofactor evidence="8">
        <name>[4Fe-4S] cluster</name>
        <dbReference type="ChEBI" id="CHEBI:49883"/>
    </cofactor>
    <text evidence="8">Binds 1 [4Fe-4S] cluster per subunit.</text>
</comment>
<feature type="binding site" evidence="8">
    <location>
        <position position="233"/>
    </location>
    <ligand>
        <name>(2E)-4-hydroxy-3-methylbut-2-enyl diphosphate</name>
        <dbReference type="ChEBI" id="CHEBI:128753"/>
    </ligand>
</feature>
<feature type="binding site" evidence="8">
    <location>
        <position position="232"/>
    </location>
    <ligand>
        <name>(2E)-4-hydroxy-3-methylbut-2-enyl diphosphate</name>
        <dbReference type="ChEBI" id="CHEBI:128753"/>
    </ligand>
</feature>
<dbReference type="HAMAP" id="MF_00191">
    <property type="entry name" value="IspH"/>
    <property type="match status" value="1"/>
</dbReference>
<dbReference type="EMBL" id="CP020991">
    <property type="protein sequence ID" value="AUO18451.1"/>
    <property type="molecule type" value="Genomic_DNA"/>
</dbReference>
<feature type="domain" description="S1 motif" evidence="10">
    <location>
        <begin position="490"/>
        <end position="558"/>
    </location>
</feature>
<dbReference type="GO" id="GO:0051745">
    <property type="term" value="F:4-hydroxy-3-methylbut-2-enyl diphosphate reductase activity"/>
    <property type="evidence" value="ECO:0007669"/>
    <property type="project" value="UniProtKB-UniRule"/>
</dbReference>
<comment type="pathway">
    <text evidence="8">Isoprenoid biosynthesis; dimethylallyl diphosphate biosynthesis; dimethylallyl diphosphate from (2E)-4-hydroxy-3-methylbutenyl diphosphate: step 1/1.</text>
</comment>
<dbReference type="AlphaFoldDB" id="A0A2K9NZI9"/>
<organism evidence="11 12">
    <name type="scientific">Monoglobus pectinilyticus</name>
    <dbReference type="NCBI Taxonomy" id="1981510"/>
    <lineage>
        <taxon>Bacteria</taxon>
        <taxon>Bacillati</taxon>
        <taxon>Bacillota</taxon>
        <taxon>Clostridia</taxon>
        <taxon>Monoglobales</taxon>
        <taxon>Monoglobaceae</taxon>
        <taxon>Monoglobus</taxon>
    </lineage>
</organism>
<evidence type="ECO:0000256" key="4">
    <source>
        <dbReference type="ARBA" id="ARBA00022980"/>
    </source>
</evidence>
<reference evidence="11 12" key="1">
    <citation type="submission" date="2017-04" db="EMBL/GenBank/DDBJ databases">
        <title>Monoglobus pectinilyticus 14 draft genome.</title>
        <authorList>
            <person name="Kim C."/>
            <person name="Rosendale D.I."/>
            <person name="Kelly W.J."/>
            <person name="Tannock G.W."/>
            <person name="Patchett M.L."/>
            <person name="Jordens J.Z."/>
        </authorList>
    </citation>
    <scope>NUCLEOTIDE SEQUENCE [LARGE SCALE GENOMIC DNA]</scope>
    <source>
        <strain evidence="11 12">14</strain>
    </source>
</reference>
<feature type="domain" description="S1 motif" evidence="10">
    <location>
        <begin position="313"/>
        <end position="382"/>
    </location>
</feature>
<dbReference type="InterPro" id="IPR003451">
    <property type="entry name" value="LytB/IspH"/>
</dbReference>
<evidence type="ECO:0000256" key="8">
    <source>
        <dbReference type="HAMAP-Rule" id="MF_00191"/>
    </source>
</evidence>
<dbReference type="FunFam" id="2.40.50.140:FF:000051">
    <property type="entry name" value="RNA-binding transcriptional accessory protein"/>
    <property type="match status" value="2"/>
</dbReference>
<feature type="domain" description="S1 motif" evidence="10">
    <location>
        <begin position="574"/>
        <end position="642"/>
    </location>
</feature>
<dbReference type="CDD" id="cd05688">
    <property type="entry name" value="S1_RPS1_repeat_ec3"/>
    <property type="match status" value="2"/>
</dbReference>
<dbReference type="InterPro" id="IPR003029">
    <property type="entry name" value="S1_domain"/>
</dbReference>
<keyword evidence="8" id="KW-0414">Isoprene biosynthesis</keyword>
<feature type="binding site" evidence="8">
    <location>
        <position position="232"/>
    </location>
    <ligand>
        <name>dimethylallyl diphosphate</name>
        <dbReference type="ChEBI" id="CHEBI:57623"/>
    </ligand>
</feature>
<feature type="binding site" evidence="8">
    <location>
        <position position="84"/>
    </location>
    <ligand>
        <name>(2E)-4-hydroxy-3-methylbut-2-enyl diphosphate</name>
        <dbReference type="ChEBI" id="CHEBI:128753"/>
    </ligand>
</feature>
<dbReference type="InterPro" id="IPR035104">
    <property type="entry name" value="Ribosomal_protein_S1-like"/>
</dbReference>
<evidence type="ECO:0000256" key="6">
    <source>
        <dbReference type="ARBA" id="ARBA00023014"/>
    </source>
</evidence>
<evidence type="ECO:0000256" key="5">
    <source>
        <dbReference type="ARBA" id="ARBA00023004"/>
    </source>
</evidence>
<feature type="binding site" evidence="8">
    <location>
        <position position="84"/>
    </location>
    <ligand>
        <name>dimethylallyl diphosphate</name>
        <dbReference type="ChEBI" id="CHEBI:57623"/>
    </ligand>
</feature>
<dbReference type="CDD" id="cd05687">
    <property type="entry name" value="S1_RPS1_repeat_ec1_hs1"/>
    <property type="match status" value="1"/>
</dbReference>
<protein>
    <recommendedName>
        <fullName evidence="8">4-hydroxy-3-methylbut-2-enyl diphosphate reductase</fullName>
        <shortName evidence="8">HMBPP reductase</shortName>
        <ecNumber evidence="8">1.17.7.4</ecNumber>
    </recommendedName>
</protein>
<dbReference type="GO" id="GO:0005737">
    <property type="term" value="C:cytoplasm"/>
    <property type="evidence" value="ECO:0007669"/>
    <property type="project" value="UniProtKB-ARBA"/>
</dbReference>
<dbReference type="PANTHER" id="PTHR10724:SF7">
    <property type="entry name" value="SMALL RIBOSOMAL SUBUNIT PROTEIN BS1C"/>
    <property type="match status" value="1"/>
</dbReference>
<feature type="domain" description="S1 motif" evidence="10">
    <location>
        <begin position="659"/>
        <end position="728"/>
    </location>
</feature>
<dbReference type="GO" id="GO:0003729">
    <property type="term" value="F:mRNA binding"/>
    <property type="evidence" value="ECO:0007669"/>
    <property type="project" value="TreeGrafter"/>
</dbReference>
<feature type="binding site" evidence="8">
    <location>
        <position position="234"/>
    </location>
    <ligand>
        <name>dimethylallyl diphosphate</name>
        <dbReference type="ChEBI" id="CHEBI:57623"/>
    </ligand>
</feature>
<dbReference type="Proteomes" id="UP000235589">
    <property type="component" value="Chromosome"/>
</dbReference>
<dbReference type="NCBIfam" id="TIGR00216">
    <property type="entry name" value="ispH_lytB"/>
    <property type="match status" value="1"/>
</dbReference>
<dbReference type="SMART" id="SM00316">
    <property type="entry name" value="S1"/>
    <property type="match status" value="5"/>
</dbReference>
<dbReference type="GO" id="GO:0006412">
    <property type="term" value="P:translation"/>
    <property type="evidence" value="ECO:0007669"/>
    <property type="project" value="TreeGrafter"/>
</dbReference>
<dbReference type="Gene3D" id="3.40.50.11270">
    <property type="match status" value="1"/>
</dbReference>
<keyword evidence="7" id="KW-0687">Ribonucleoprotein</keyword>
<evidence type="ECO:0000256" key="7">
    <source>
        <dbReference type="ARBA" id="ARBA00023274"/>
    </source>
</evidence>
<accession>A0A2K9NZI9</accession>
<feature type="binding site" evidence="8">
    <location>
        <position position="279"/>
    </location>
    <ligand>
        <name>isopentenyl diphosphate</name>
        <dbReference type="ChEBI" id="CHEBI:128769"/>
    </ligand>
</feature>
<feature type="domain" description="S1 motif" evidence="10">
    <location>
        <begin position="400"/>
        <end position="469"/>
    </location>
</feature>
<dbReference type="PROSITE" id="PS50126">
    <property type="entry name" value="S1"/>
    <property type="match status" value="5"/>
</dbReference>
<name>A0A2K9NZI9_9FIRM</name>
<feature type="binding site" evidence="8">
    <location>
        <position position="135"/>
    </location>
    <ligand>
        <name>dimethylallyl diphosphate</name>
        <dbReference type="ChEBI" id="CHEBI:57623"/>
    </ligand>
</feature>
<dbReference type="Gene3D" id="2.40.50.140">
    <property type="entry name" value="Nucleic acid-binding proteins"/>
    <property type="match status" value="4"/>
</dbReference>
<feature type="binding site" evidence="8">
    <location>
        <position position="51"/>
    </location>
    <ligand>
        <name>isopentenyl diphosphate</name>
        <dbReference type="ChEBI" id="CHEBI:128769"/>
    </ligand>
</feature>
<dbReference type="GO" id="GO:0051539">
    <property type="term" value="F:4 iron, 4 sulfur cluster binding"/>
    <property type="evidence" value="ECO:0007669"/>
    <property type="project" value="UniProtKB-UniRule"/>
</dbReference>
<dbReference type="GO" id="GO:0019288">
    <property type="term" value="P:isopentenyl diphosphate biosynthetic process, methylerythritol 4-phosphate pathway"/>
    <property type="evidence" value="ECO:0007669"/>
    <property type="project" value="UniProtKB-UniRule"/>
</dbReference>
<feature type="region of interest" description="Disordered" evidence="9">
    <location>
        <begin position="765"/>
        <end position="788"/>
    </location>
</feature>
<feature type="binding site" evidence="8">
    <location>
        <position position="279"/>
    </location>
    <ligand>
        <name>(2E)-4-hydroxy-3-methylbut-2-enyl diphosphate</name>
        <dbReference type="ChEBI" id="CHEBI:128753"/>
    </ligand>
</feature>
<comment type="function">
    <text evidence="8">Catalyzes the conversion of 1-hydroxy-2-methyl-2-(E)-butenyl 4-diphosphate (HMBPP) into a mixture of isopentenyl diphosphate (IPP) and dimethylallyl diphosphate (DMAPP). Acts in the terminal step of the DOXP/MEP pathway for isoprenoid precursor biosynthesis.</text>
</comment>
<feature type="binding site" evidence="8">
    <location>
        <position position="279"/>
    </location>
    <ligand>
        <name>dimethylallyl diphosphate</name>
        <dbReference type="ChEBI" id="CHEBI:57623"/>
    </ligand>
</feature>
<dbReference type="UniPathway" id="UPA00059">
    <property type="reaction ID" value="UER00105"/>
</dbReference>
<dbReference type="GeneID" id="98061696"/>
<comment type="catalytic activity">
    <reaction evidence="8">
        <text>dimethylallyl diphosphate + 2 oxidized [2Fe-2S]-[ferredoxin] + H2O = (2E)-4-hydroxy-3-methylbut-2-enyl diphosphate + 2 reduced [2Fe-2S]-[ferredoxin] + 2 H(+)</text>
        <dbReference type="Rhea" id="RHEA:24825"/>
        <dbReference type="Rhea" id="RHEA-COMP:10000"/>
        <dbReference type="Rhea" id="RHEA-COMP:10001"/>
        <dbReference type="ChEBI" id="CHEBI:15377"/>
        <dbReference type="ChEBI" id="CHEBI:15378"/>
        <dbReference type="ChEBI" id="CHEBI:33737"/>
        <dbReference type="ChEBI" id="CHEBI:33738"/>
        <dbReference type="ChEBI" id="CHEBI:57623"/>
        <dbReference type="ChEBI" id="CHEBI:128753"/>
        <dbReference type="EC" id="1.17.7.4"/>
    </reaction>
</comment>
<feature type="binding site" evidence="8">
    <location>
        <position position="233"/>
    </location>
    <ligand>
        <name>dimethylallyl diphosphate</name>
        <dbReference type="ChEBI" id="CHEBI:57623"/>
    </ligand>
</feature>
<dbReference type="EC" id="1.17.7.4" evidence="8"/>
<dbReference type="Gene3D" id="3.40.1010.20">
    <property type="entry name" value="4-hydroxy-3-methylbut-2-enyl diphosphate reductase, catalytic domain"/>
    <property type="match status" value="2"/>
</dbReference>